<organism evidence="1 2">
    <name type="scientific">Daphnia magna</name>
    <dbReference type="NCBI Taxonomy" id="35525"/>
    <lineage>
        <taxon>Eukaryota</taxon>
        <taxon>Metazoa</taxon>
        <taxon>Ecdysozoa</taxon>
        <taxon>Arthropoda</taxon>
        <taxon>Crustacea</taxon>
        <taxon>Branchiopoda</taxon>
        <taxon>Diplostraca</taxon>
        <taxon>Cladocera</taxon>
        <taxon>Anomopoda</taxon>
        <taxon>Daphniidae</taxon>
        <taxon>Daphnia</taxon>
    </lineage>
</organism>
<keyword evidence="2" id="KW-1185">Reference proteome</keyword>
<reference evidence="1 2" key="1">
    <citation type="journal article" date="2023" name="Nucleic Acids Res.">
        <title>The hologenome of Daphnia magna reveals possible DNA methylation and microbiome-mediated evolution of the host genome.</title>
        <authorList>
            <person name="Chaturvedi A."/>
            <person name="Li X."/>
            <person name="Dhandapani V."/>
            <person name="Marshall H."/>
            <person name="Kissane S."/>
            <person name="Cuenca-Cambronero M."/>
            <person name="Asole G."/>
            <person name="Calvet F."/>
            <person name="Ruiz-Romero M."/>
            <person name="Marangio P."/>
            <person name="Guigo R."/>
            <person name="Rago D."/>
            <person name="Mirbahai L."/>
            <person name="Eastwood N."/>
            <person name="Colbourne J.K."/>
            <person name="Zhou J."/>
            <person name="Mallon E."/>
            <person name="Orsini L."/>
        </authorList>
    </citation>
    <scope>NUCLEOTIDE SEQUENCE [LARGE SCALE GENOMIC DNA]</scope>
    <source>
        <strain evidence="1">LRV0_1</strain>
    </source>
</reference>
<dbReference type="EMBL" id="JAOYFB010000003">
    <property type="protein sequence ID" value="KAK4011265.1"/>
    <property type="molecule type" value="Genomic_DNA"/>
</dbReference>
<protein>
    <submittedName>
        <fullName evidence="1">Uncharacterized protein</fullName>
    </submittedName>
</protein>
<accession>A0ABQ9ZEB7</accession>
<sequence length="202" mass="22742">MTVDDPSLHFDRSHGVGLGSPNILIGIWTKCNVLACLDYIVVPLGFSSCGHSTNVRCDILEGRLFNLAFSFVEFDVRRCYVLTMKVSTKQPTEEFDKLGLTCPDEKCILNVENDPEDILLYILVTFFGPVLLNLGIKFNAISIVAMLLPVFGWVKSSEIRPIEQLGITSLTTVIFPFTEIYYRNAGYFNNYIEINVLNVETK</sequence>
<gene>
    <name evidence="1" type="ORF">OUZ56_020378</name>
</gene>
<name>A0ABQ9ZEB7_9CRUS</name>
<dbReference type="Proteomes" id="UP001234178">
    <property type="component" value="Unassembled WGS sequence"/>
</dbReference>
<evidence type="ECO:0000313" key="1">
    <source>
        <dbReference type="EMBL" id="KAK4011265.1"/>
    </source>
</evidence>
<comment type="caution">
    <text evidence="1">The sequence shown here is derived from an EMBL/GenBank/DDBJ whole genome shotgun (WGS) entry which is preliminary data.</text>
</comment>
<evidence type="ECO:0000313" key="2">
    <source>
        <dbReference type="Proteomes" id="UP001234178"/>
    </source>
</evidence>
<proteinExistence type="predicted"/>